<dbReference type="Pfam" id="PF10017">
    <property type="entry name" value="Methyltransf_33"/>
    <property type="match status" value="1"/>
</dbReference>
<dbReference type="EMBL" id="NWUF01000005">
    <property type="protein sequence ID" value="PCE43095.1"/>
    <property type="molecule type" value="Genomic_DNA"/>
</dbReference>
<evidence type="ECO:0000256" key="1">
    <source>
        <dbReference type="ARBA" id="ARBA00022603"/>
    </source>
</evidence>
<dbReference type="Proteomes" id="UP000218934">
    <property type="component" value="Unassembled WGS sequence"/>
</dbReference>
<keyword evidence="2" id="KW-0808">Transferase</keyword>
<evidence type="ECO:0000313" key="4">
    <source>
        <dbReference type="EMBL" id="PCE43095.1"/>
    </source>
</evidence>
<dbReference type="GO" id="GO:0032259">
    <property type="term" value="P:methylation"/>
    <property type="evidence" value="ECO:0007669"/>
    <property type="project" value="UniProtKB-KW"/>
</dbReference>
<protein>
    <recommendedName>
        <fullName evidence="3">Histidine-specific methyltransferase SAM-dependent domain-containing protein</fullName>
    </recommendedName>
</protein>
<evidence type="ECO:0000313" key="5">
    <source>
        <dbReference type="Proteomes" id="UP000218934"/>
    </source>
</evidence>
<dbReference type="RefSeq" id="WP_066962438.1">
    <property type="nucleotide sequence ID" value="NZ_CP023449.1"/>
</dbReference>
<dbReference type="InterPro" id="IPR019257">
    <property type="entry name" value="MeTrfase_dom"/>
</dbReference>
<gene>
    <name evidence="4" type="ORF">COO09_07290</name>
</gene>
<dbReference type="AlphaFoldDB" id="A0A2A4FY14"/>
<evidence type="ECO:0000256" key="2">
    <source>
        <dbReference type="ARBA" id="ARBA00022679"/>
    </source>
</evidence>
<proteinExistence type="predicted"/>
<reference evidence="4 5" key="1">
    <citation type="submission" date="2017-09" db="EMBL/GenBank/DDBJ databases">
        <title>The Catabolism of 3,6-Dichlorosalicylic acid is Initiated by the Cytochrome P450 Monooxygenase DsmABC in Rhizorhabdus dicambivorans Ndbn-20.</title>
        <authorList>
            <person name="Na L."/>
        </authorList>
    </citation>
    <scope>NUCLEOTIDE SEQUENCE [LARGE SCALE GENOMIC DNA]</scope>
    <source>
        <strain evidence="4 5">Ndbn-20m</strain>
    </source>
</reference>
<dbReference type="InterPro" id="IPR017804">
    <property type="entry name" value="MeTrfase_EgtD-like"/>
</dbReference>
<dbReference type="Gene3D" id="3.40.50.150">
    <property type="entry name" value="Vaccinia Virus protein VP39"/>
    <property type="match status" value="1"/>
</dbReference>
<dbReference type="PANTHER" id="PTHR43397:SF1">
    <property type="entry name" value="ERGOTHIONEINE BIOSYNTHESIS PROTEIN 1"/>
    <property type="match status" value="1"/>
</dbReference>
<dbReference type="PIRSF" id="PIRSF018005">
    <property type="entry name" value="UCP018005"/>
    <property type="match status" value="1"/>
</dbReference>
<keyword evidence="5" id="KW-1185">Reference proteome</keyword>
<dbReference type="InterPro" id="IPR051128">
    <property type="entry name" value="EgtD_Methyltrsf_superfamily"/>
</dbReference>
<dbReference type="InterPro" id="IPR029063">
    <property type="entry name" value="SAM-dependent_MTases_sf"/>
</dbReference>
<keyword evidence="1" id="KW-0489">Methyltransferase</keyword>
<dbReference type="OrthoDB" id="5289726at2"/>
<name>A0A2A4FY14_9SPHN</name>
<dbReference type="PANTHER" id="PTHR43397">
    <property type="entry name" value="ERGOTHIONEINE BIOSYNTHESIS PROTEIN 1"/>
    <property type="match status" value="1"/>
</dbReference>
<sequence>MTDFPSDEAPRQRGDIVAFHDHGPPPPNFGALFLAGLARTPRSLAGQMLLDRRSPAFRRICALPEYYLQRAELEILRDRAVELARAIGPDAQLVDFGRGFSAQTALLLATLDRPWAYVAIDHDRDALLEDARRVQHRYPRLWVEAVRADMRNAFDLPPNAGGGRRIAYCPGNAIGNFDPTEALGLLSLWARELRPGGLLLIGVDLRKSVLILESAYDDPHGLNAALVLDVLRRANRELAANFDVRLFEHQVHFDADRGRVRADLVSLGPQQVRVGESMVSFAQGEALHVEDSWKYSVEDFQALARGAGFRPREMWCDARELFSLHLLEVGASIG</sequence>
<comment type="caution">
    <text evidence="4">The sequence shown here is derived from an EMBL/GenBank/DDBJ whole genome shotgun (WGS) entry which is preliminary data.</text>
</comment>
<evidence type="ECO:0000259" key="3">
    <source>
        <dbReference type="Pfam" id="PF10017"/>
    </source>
</evidence>
<dbReference type="SUPFAM" id="SSF53335">
    <property type="entry name" value="S-adenosyl-L-methionine-dependent methyltransferases"/>
    <property type="match status" value="1"/>
</dbReference>
<feature type="domain" description="Histidine-specific methyltransferase SAM-dependent" evidence="3">
    <location>
        <begin position="33"/>
        <end position="328"/>
    </location>
</feature>
<organism evidence="4 5">
    <name type="scientific">Rhizorhabdus dicambivorans</name>
    <dbReference type="NCBI Taxonomy" id="1850238"/>
    <lineage>
        <taxon>Bacteria</taxon>
        <taxon>Pseudomonadati</taxon>
        <taxon>Pseudomonadota</taxon>
        <taxon>Alphaproteobacteria</taxon>
        <taxon>Sphingomonadales</taxon>
        <taxon>Sphingomonadaceae</taxon>
        <taxon>Rhizorhabdus</taxon>
    </lineage>
</organism>
<accession>A0A2A4FY14</accession>
<dbReference type="KEGG" id="rdi:CMV14_17505"/>
<dbReference type="GO" id="GO:0008168">
    <property type="term" value="F:methyltransferase activity"/>
    <property type="evidence" value="ECO:0007669"/>
    <property type="project" value="UniProtKB-KW"/>
</dbReference>